<keyword evidence="3" id="KW-1185">Reference proteome</keyword>
<reference evidence="2" key="1">
    <citation type="submission" date="2020-08" db="EMBL/GenBank/DDBJ databases">
        <title>Genome sequencing and assembly of the red palm weevil Rhynchophorus ferrugineus.</title>
        <authorList>
            <person name="Dias G.B."/>
            <person name="Bergman C.M."/>
            <person name="Manee M."/>
        </authorList>
    </citation>
    <scope>NUCLEOTIDE SEQUENCE</scope>
    <source>
        <strain evidence="2">AA-2017</strain>
        <tissue evidence="2">Whole larva</tissue>
    </source>
</reference>
<feature type="compositionally biased region" description="Polar residues" evidence="1">
    <location>
        <begin position="84"/>
        <end position="96"/>
    </location>
</feature>
<sequence>MRFRDSKNKLTNYNLELMLLAFPGYENEEEVEEILVDEQKYQYRHSAQPKKHNPLSLEEIKAGLPIIPYQAITELCAFERSRSSYVRSGTSTTDPSTDVAAGN</sequence>
<comment type="caution">
    <text evidence="2">The sequence shown here is derived from an EMBL/GenBank/DDBJ whole genome shotgun (WGS) entry which is preliminary data.</text>
</comment>
<proteinExistence type="predicted"/>
<dbReference type="AlphaFoldDB" id="A0A834INQ3"/>
<gene>
    <name evidence="2" type="ORF">GWI33_005166</name>
</gene>
<dbReference type="EMBL" id="JAACXV010000259">
    <property type="protein sequence ID" value="KAF7281108.1"/>
    <property type="molecule type" value="Genomic_DNA"/>
</dbReference>
<evidence type="ECO:0000313" key="3">
    <source>
        <dbReference type="Proteomes" id="UP000625711"/>
    </source>
</evidence>
<name>A0A834INQ3_RHYFE</name>
<accession>A0A834INQ3</accession>
<organism evidence="2 3">
    <name type="scientific">Rhynchophorus ferrugineus</name>
    <name type="common">Red palm weevil</name>
    <name type="synonym">Curculio ferrugineus</name>
    <dbReference type="NCBI Taxonomy" id="354439"/>
    <lineage>
        <taxon>Eukaryota</taxon>
        <taxon>Metazoa</taxon>
        <taxon>Ecdysozoa</taxon>
        <taxon>Arthropoda</taxon>
        <taxon>Hexapoda</taxon>
        <taxon>Insecta</taxon>
        <taxon>Pterygota</taxon>
        <taxon>Neoptera</taxon>
        <taxon>Endopterygota</taxon>
        <taxon>Coleoptera</taxon>
        <taxon>Polyphaga</taxon>
        <taxon>Cucujiformia</taxon>
        <taxon>Curculionidae</taxon>
        <taxon>Dryophthorinae</taxon>
        <taxon>Rhynchophorus</taxon>
    </lineage>
</organism>
<protein>
    <submittedName>
        <fullName evidence="2">Uncharacterized protein</fullName>
    </submittedName>
</protein>
<evidence type="ECO:0000256" key="1">
    <source>
        <dbReference type="SAM" id="MobiDB-lite"/>
    </source>
</evidence>
<dbReference type="Proteomes" id="UP000625711">
    <property type="component" value="Unassembled WGS sequence"/>
</dbReference>
<evidence type="ECO:0000313" key="2">
    <source>
        <dbReference type="EMBL" id="KAF7281108.1"/>
    </source>
</evidence>
<feature type="region of interest" description="Disordered" evidence="1">
    <location>
        <begin position="84"/>
        <end position="103"/>
    </location>
</feature>